<reference evidence="9" key="1">
    <citation type="journal article" date="2016" name="Proc. Natl. Acad. Sci. U.S.A.">
        <title>Chromosome-level assembly of Arabidopsis thaliana Ler reveals the extent of translocation and inversion polymorphisms.</title>
        <authorList>
            <person name="Zapata L."/>
            <person name="Ding J."/>
            <person name="Willing E.M."/>
            <person name="Hartwig B."/>
            <person name="Bezdan D."/>
            <person name="Jiao W.B."/>
            <person name="Patel V."/>
            <person name="Velikkakam James G."/>
            <person name="Koornneef M."/>
            <person name="Ossowski S."/>
            <person name="Schneeberger K."/>
        </authorList>
    </citation>
    <scope>NUCLEOTIDE SEQUENCE [LARGE SCALE GENOMIC DNA]</scope>
    <source>
        <strain evidence="9">cv. Landsberg erecta</strain>
    </source>
</reference>
<evidence type="ECO:0000256" key="1">
    <source>
        <dbReference type="ARBA" id="ARBA00004651"/>
    </source>
</evidence>
<feature type="transmembrane region" description="Helical" evidence="6">
    <location>
        <begin position="145"/>
        <end position="167"/>
    </location>
</feature>
<dbReference type="Proteomes" id="UP000078284">
    <property type="component" value="Unassembled WGS sequence"/>
</dbReference>
<keyword evidence="4 6" id="KW-1133">Transmembrane helix</keyword>
<dbReference type="InterPro" id="IPR020846">
    <property type="entry name" value="MFS_dom"/>
</dbReference>
<dbReference type="PANTHER" id="PTHR43124:SF8">
    <property type="entry name" value="INNER MEMBRANE TRANSPORT PROTEIN YDHP"/>
    <property type="match status" value="1"/>
</dbReference>
<feature type="transmembrane region" description="Helical" evidence="6">
    <location>
        <begin position="284"/>
        <end position="302"/>
    </location>
</feature>
<evidence type="ECO:0000256" key="6">
    <source>
        <dbReference type="SAM" id="Phobius"/>
    </source>
</evidence>
<dbReference type="InterPro" id="IPR036259">
    <property type="entry name" value="MFS_trans_sf"/>
</dbReference>
<protein>
    <recommendedName>
        <fullName evidence="7">Major facilitator superfamily (MFS) profile domain-containing protein</fullName>
    </recommendedName>
</protein>
<keyword evidence="3 6" id="KW-0812">Transmembrane</keyword>
<evidence type="ECO:0000256" key="2">
    <source>
        <dbReference type="ARBA" id="ARBA00022475"/>
    </source>
</evidence>
<name>A0A178U618_ARATH</name>
<gene>
    <name evidence="8" type="ORF">AXX17_ATUG04530</name>
</gene>
<comment type="subcellular location">
    <subcellularLocation>
        <location evidence="1">Cell membrane</location>
        <topology evidence="1">Multi-pass membrane protein</topology>
    </subcellularLocation>
</comment>
<feature type="transmembrane region" description="Helical" evidence="6">
    <location>
        <begin position="374"/>
        <end position="393"/>
    </location>
</feature>
<keyword evidence="5 6" id="KW-0472">Membrane</keyword>
<dbReference type="CDD" id="cd17324">
    <property type="entry name" value="MFS_NepI_like"/>
    <property type="match status" value="1"/>
</dbReference>
<dbReference type="GO" id="GO:0022857">
    <property type="term" value="F:transmembrane transporter activity"/>
    <property type="evidence" value="ECO:0007669"/>
    <property type="project" value="InterPro"/>
</dbReference>
<feature type="transmembrane region" description="Helical" evidence="6">
    <location>
        <begin position="56"/>
        <end position="75"/>
    </location>
</feature>
<keyword evidence="2" id="KW-1003">Cell membrane</keyword>
<dbReference type="Gene3D" id="1.20.1250.20">
    <property type="entry name" value="MFS general substrate transporter like domains"/>
    <property type="match status" value="2"/>
</dbReference>
<accession>A0A178U618</accession>
<dbReference type="GO" id="GO:0005886">
    <property type="term" value="C:plasma membrane"/>
    <property type="evidence" value="ECO:0007669"/>
    <property type="project" value="UniProtKB-SubCell"/>
</dbReference>
<feature type="transmembrane region" description="Helical" evidence="6">
    <location>
        <begin position="348"/>
        <end position="368"/>
    </location>
</feature>
<feature type="transmembrane region" description="Helical" evidence="6">
    <location>
        <begin position="87"/>
        <end position="106"/>
    </location>
</feature>
<organism evidence="8 9">
    <name type="scientific">Arabidopsis thaliana</name>
    <name type="common">Mouse-ear cress</name>
    <dbReference type="NCBI Taxonomy" id="3702"/>
    <lineage>
        <taxon>Eukaryota</taxon>
        <taxon>Viridiplantae</taxon>
        <taxon>Streptophyta</taxon>
        <taxon>Embryophyta</taxon>
        <taxon>Tracheophyta</taxon>
        <taxon>Spermatophyta</taxon>
        <taxon>Magnoliopsida</taxon>
        <taxon>eudicotyledons</taxon>
        <taxon>Gunneridae</taxon>
        <taxon>Pentapetalae</taxon>
        <taxon>rosids</taxon>
        <taxon>malvids</taxon>
        <taxon>Brassicales</taxon>
        <taxon>Brassicaceae</taxon>
        <taxon>Camelineae</taxon>
        <taxon>Arabidopsis</taxon>
    </lineage>
</organism>
<proteinExistence type="predicted"/>
<feature type="transmembrane region" description="Helical" evidence="6">
    <location>
        <begin position="112"/>
        <end position="133"/>
    </location>
</feature>
<dbReference type="PROSITE" id="PS50850">
    <property type="entry name" value="MFS"/>
    <property type="match status" value="1"/>
</dbReference>
<evidence type="ECO:0000256" key="5">
    <source>
        <dbReference type="ARBA" id="ARBA00023136"/>
    </source>
</evidence>
<feature type="transmembrane region" description="Helical" evidence="6">
    <location>
        <begin position="253"/>
        <end position="272"/>
    </location>
</feature>
<feature type="transmembrane region" description="Helical" evidence="6">
    <location>
        <begin position="173"/>
        <end position="198"/>
    </location>
</feature>
<comment type="caution">
    <text evidence="8">The sequence shown here is derived from an EMBL/GenBank/DDBJ whole genome shotgun (WGS) entry which is preliminary data.</text>
</comment>
<sequence>MTNTESSTTAPGSRPARFPFPLLCLTLGAFAIGMTEFLIMGLLPDVADDLRITIEQAGMLITCYALGVAVGAPVLTLLTHRLPQKQLLILLMGIFVLGNALSVIAPTYPLLIGARILTALSHGTFLGVGTIIATRLVQPEKRAGAVSLVLAGLTISNIVGVPFGTFIGQQLGWRASFGAITLLGLLALAGIAWFIPVLKRESPPSLAREFRSLLQPQVLLILLTGAFGCASLFALFTYITPILESVTGFADHSVAWILVLFGVGVTAGNMLGGKLADWRLMPSLITNFAVLSILLFALTYAFHSPAMAVLTVFMWGVAAFGILPGISLRILNLAHDAPLLATTSSHSVLNLGNAGGAYIGGLTITYAGLGNVPITASILAALGLAVALLSVALERKQSKQSKRQLS</sequence>
<evidence type="ECO:0000313" key="9">
    <source>
        <dbReference type="Proteomes" id="UP000078284"/>
    </source>
</evidence>
<dbReference type="PANTHER" id="PTHR43124">
    <property type="entry name" value="PURINE EFFLUX PUMP PBUE"/>
    <property type="match status" value="1"/>
</dbReference>
<dbReference type="SUPFAM" id="SSF103473">
    <property type="entry name" value="MFS general substrate transporter"/>
    <property type="match status" value="1"/>
</dbReference>
<evidence type="ECO:0000313" key="8">
    <source>
        <dbReference type="EMBL" id="OAO89100.1"/>
    </source>
</evidence>
<dbReference type="InterPro" id="IPR011701">
    <property type="entry name" value="MFS"/>
</dbReference>
<feature type="transmembrane region" description="Helical" evidence="6">
    <location>
        <begin position="20"/>
        <end position="44"/>
    </location>
</feature>
<evidence type="ECO:0000256" key="4">
    <source>
        <dbReference type="ARBA" id="ARBA00022989"/>
    </source>
</evidence>
<feature type="domain" description="Major facilitator superfamily (MFS) profile" evidence="7">
    <location>
        <begin position="21"/>
        <end position="395"/>
    </location>
</feature>
<dbReference type="Pfam" id="PF07690">
    <property type="entry name" value="MFS_1"/>
    <property type="match status" value="1"/>
</dbReference>
<feature type="transmembrane region" description="Helical" evidence="6">
    <location>
        <begin position="308"/>
        <end position="328"/>
    </location>
</feature>
<dbReference type="InterPro" id="IPR050189">
    <property type="entry name" value="MFS_Efflux_Transporters"/>
</dbReference>
<dbReference type="AlphaFoldDB" id="A0A178U618"/>
<evidence type="ECO:0000256" key="3">
    <source>
        <dbReference type="ARBA" id="ARBA00022692"/>
    </source>
</evidence>
<dbReference type="EMBL" id="LUHQ01000025">
    <property type="protein sequence ID" value="OAO89100.1"/>
    <property type="molecule type" value="Genomic_DNA"/>
</dbReference>
<feature type="transmembrane region" description="Helical" evidence="6">
    <location>
        <begin position="218"/>
        <end position="241"/>
    </location>
</feature>
<evidence type="ECO:0000259" key="7">
    <source>
        <dbReference type="PROSITE" id="PS50850"/>
    </source>
</evidence>